<evidence type="ECO:0000259" key="1">
    <source>
        <dbReference type="PROSITE" id="PS51725"/>
    </source>
</evidence>
<dbReference type="Gene3D" id="3.30.70.100">
    <property type="match status" value="1"/>
</dbReference>
<dbReference type="PROSITE" id="PS51725">
    <property type="entry name" value="ABM"/>
    <property type="match status" value="1"/>
</dbReference>
<dbReference type="InterPro" id="IPR007138">
    <property type="entry name" value="ABM_dom"/>
</dbReference>
<reference evidence="2" key="1">
    <citation type="journal article" date="2015" name="Proc. Natl. Acad. Sci. U.S.A.">
        <title>Networks of energetic and metabolic interactions define dynamics in microbial communities.</title>
        <authorList>
            <person name="Embree M."/>
            <person name="Liu J.K."/>
            <person name="Al-Bassam M.M."/>
            <person name="Zengler K."/>
        </authorList>
    </citation>
    <scope>NUCLEOTIDE SEQUENCE</scope>
</reference>
<proteinExistence type="predicted"/>
<dbReference type="AlphaFoldDB" id="A0A0W8FLM8"/>
<name>A0A0W8FLM8_9ZZZZ</name>
<dbReference type="EMBL" id="LNQE01001029">
    <property type="protein sequence ID" value="KUG21716.1"/>
    <property type="molecule type" value="Genomic_DNA"/>
</dbReference>
<sequence length="96" mass="10980">MMITLIATLKIKEGKMEEAINALKEIVPIVKASEPGCLEYIPHTVRGDDKTIIFYEKYIDKDALKLHSANLMKNIEKLVPFLEPGMDLKTCYEIIR</sequence>
<dbReference type="Pfam" id="PF03992">
    <property type="entry name" value="ABM"/>
    <property type="match status" value="1"/>
</dbReference>
<dbReference type="PANTHER" id="PTHR40624:SF1">
    <property type="entry name" value="BIOSYNTHESIS MONOOXYGENASE, PUTATIVE (AFU_ORTHOLOGUE AFUA_1G12025)-RELATED"/>
    <property type="match status" value="1"/>
</dbReference>
<comment type="caution">
    <text evidence="2">The sequence shown here is derived from an EMBL/GenBank/DDBJ whole genome shotgun (WGS) entry which is preliminary data.</text>
</comment>
<gene>
    <name evidence="2" type="ORF">ASZ90_008520</name>
</gene>
<dbReference type="SUPFAM" id="SSF54909">
    <property type="entry name" value="Dimeric alpha+beta barrel"/>
    <property type="match status" value="1"/>
</dbReference>
<organism evidence="2">
    <name type="scientific">hydrocarbon metagenome</name>
    <dbReference type="NCBI Taxonomy" id="938273"/>
    <lineage>
        <taxon>unclassified sequences</taxon>
        <taxon>metagenomes</taxon>
        <taxon>ecological metagenomes</taxon>
    </lineage>
</organism>
<evidence type="ECO:0000313" key="2">
    <source>
        <dbReference type="EMBL" id="KUG21716.1"/>
    </source>
</evidence>
<accession>A0A0W8FLM8</accession>
<feature type="domain" description="ABM" evidence="1">
    <location>
        <begin position="3"/>
        <end position="95"/>
    </location>
</feature>
<dbReference type="InterPro" id="IPR011008">
    <property type="entry name" value="Dimeric_a/b-barrel"/>
</dbReference>
<protein>
    <recommendedName>
        <fullName evidence="1">ABM domain-containing protein</fullName>
    </recommendedName>
</protein>
<dbReference type="PANTHER" id="PTHR40624">
    <property type="entry name" value="BIOSYNTHESIS MONOOXYGENASE, PUTATIVE (AFU_ORTHOLOGUE AFUA_1G12025)-RELATED"/>
    <property type="match status" value="1"/>
</dbReference>